<reference evidence="2" key="1">
    <citation type="submission" date="2022-06" db="EMBL/GenBank/DDBJ databases">
        <title>Genome public.</title>
        <authorList>
            <person name="Sun Q."/>
        </authorList>
    </citation>
    <scope>NUCLEOTIDE SEQUENCE</scope>
    <source>
        <strain evidence="2">CWNU-1</strain>
    </source>
</reference>
<dbReference type="Proteomes" id="UP001431429">
    <property type="component" value="Unassembled WGS sequence"/>
</dbReference>
<dbReference type="EMBL" id="JAMQAW010000023">
    <property type="protein sequence ID" value="MCM2390226.1"/>
    <property type="molecule type" value="Genomic_DNA"/>
</dbReference>
<dbReference type="RefSeq" id="WP_250920554.1">
    <property type="nucleotide sequence ID" value="NZ_JAMQAW010000023.1"/>
</dbReference>
<protein>
    <submittedName>
        <fullName evidence="2">SurA N-terminal domain-containing protein</fullName>
    </submittedName>
</protein>
<accession>A0ABT0UPF8</accession>
<feature type="chain" id="PRO_5045995517" evidence="1">
    <location>
        <begin position="24"/>
        <end position="217"/>
    </location>
</feature>
<keyword evidence="1" id="KW-0732">Signal</keyword>
<organism evidence="2 3">
    <name type="scientific">Streptomyces albipurpureus</name>
    <dbReference type="NCBI Taxonomy" id="2897419"/>
    <lineage>
        <taxon>Bacteria</taxon>
        <taxon>Bacillati</taxon>
        <taxon>Actinomycetota</taxon>
        <taxon>Actinomycetes</taxon>
        <taxon>Kitasatosporales</taxon>
        <taxon>Streptomycetaceae</taxon>
        <taxon>Streptomyces</taxon>
    </lineage>
</organism>
<dbReference type="Gene3D" id="1.10.4030.10">
    <property type="entry name" value="Porin chaperone SurA, peptide-binding domain"/>
    <property type="match status" value="1"/>
</dbReference>
<evidence type="ECO:0000313" key="2">
    <source>
        <dbReference type="EMBL" id="MCM2390226.1"/>
    </source>
</evidence>
<keyword evidence="3" id="KW-1185">Reference proteome</keyword>
<evidence type="ECO:0000313" key="3">
    <source>
        <dbReference type="Proteomes" id="UP001431429"/>
    </source>
</evidence>
<comment type="caution">
    <text evidence="2">The sequence shown here is derived from an EMBL/GenBank/DDBJ whole genome shotgun (WGS) entry which is preliminary data.</text>
</comment>
<feature type="signal peptide" evidence="1">
    <location>
        <begin position="1"/>
        <end position="23"/>
    </location>
</feature>
<dbReference type="InterPro" id="IPR027304">
    <property type="entry name" value="Trigger_fact/SurA_dom_sf"/>
</dbReference>
<dbReference type="Pfam" id="PF13624">
    <property type="entry name" value="SurA_N_3"/>
    <property type="match status" value="1"/>
</dbReference>
<gene>
    <name evidence="2" type="ORF">NBG84_18345</name>
</gene>
<dbReference type="SUPFAM" id="SSF109998">
    <property type="entry name" value="Triger factor/SurA peptide-binding domain-like"/>
    <property type="match status" value="1"/>
</dbReference>
<evidence type="ECO:0000256" key="1">
    <source>
        <dbReference type="SAM" id="SignalP"/>
    </source>
</evidence>
<name>A0ABT0UPF8_9ACTN</name>
<proteinExistence type="predicted"/>
<sequence>MHRRRRTAIIVSAALLVAAPLLAACSNDAHPGAAAVVGGDRIEVSTVQANVKDVRSAQESTPEGAQLIKDTGQLGRAKLYELIVAKVVERAADDAGVSVSRKDIQDGRAGFVQQAGGEEQLAAMYLQQRGVAPDQLNDVVRRDILVGKLAAAIGATNTPEGQQKLNKAFSAAAKGLDIDVNPRFGAWNSQKLELGEYKAPWITQVTKQEQPVPTDGA</sequence>
<dbReference type="PROSITE" id="PS51257">
    <property type="entry name" value="PROKAR_LIPOPROTEIN"/>
    <property type="match status" value="1"/>
</dbReference>